<keyword evidence="4" id="KW-0436">Ligase</keyword>
<comment type="catalytic activity">
    <reaction evidence="10">
        <text>tRNA(Thr) + L-threonine + ATP = L-threonyl-tRNA(Thr) + AMP + diphosphate + H(+)</text>
        <dbReference type="Rhea" id="RHEA:24624"/>
        <dbReference type="Rhea" id="RHEA-COMP:9670"/>
        <dbReference type="Rhea" id="RHEA-COMP:9704"/>
        <dbReference type="ChEBI" id="CHEBI:15378"/>
        <dbReference type="ChEBI" id="CHEBI:30616"/>
        <dbReference type="ChEBI" id="CHEBI:33019"/>
        <dbReference type="ChEBI" id="CHEBI:57926"/>
        <dbReference type="ChEBI" id="CHEBI:78442"/>
        <dbReference type="ChEBI" id="CHEBI:78534"/>
        <dbReference type="ChEBI" id="CHEBI:456215"/>
        <dbReference type="EC" id="6.1.1.3"/>
    </reaction>
</comment>
<dbReference type="InterPro" id="IPR012675">
    <property type="entry name" value="Beta-grasp_dom_sf"/>
</dbReference>
<evidence type="ECO:0000313" key="13">
    <source>
        <dbReference type="EMBL" id="KZM86642.1"/>
    </source>
</evidence>
<gene>
    <name evidence="13" type="ORF">DCAR_023776</name>
    <name evidence="14" type="ORF">DCAR_0727273</name>
</gene>
<evidence type="ECO:0000259" key="12">
    <source>
        <dbReference type="PROSITE" id="PS51880"/>
    </source>
</evidence>
<name>A0A161ZID0_DAUCS</name>
<dbReference type="AlphaFoldDB" id="A0A161ZID0"/>
<dbReference type="Gene3D" id="3.10.20.30">
    <property type="match status" value="1"/>
</dbReference>
<dbReference type="CDD" id="cd01667">
    <property type="entry name" value="TGS_ThrRS"/>
    <property type="match status" value="1"/>
</dbReference>
<keyword evidence="6" id="KW-0067">ATP-binding</keyword>
<evidence type="ECO:0000313" key="15">
    <source>
        <dbReference type="Proteomes" id="UP000077755"/>
    </source>
</evidence>
<dbReference type="Gene3D" id="1.20.190.20">
    <property type="entry name" value="14-3-3 domain"/>
    <property type="match status" value="1"/>
</dbReference>
<evidence type="ECO:0000256" key="10">
    <source>
        <dbReference type="ARBA" id="ARBA00049515"/>
    </source>
</evidence>
<proteinExistence type="inferred from homology"/>
<evidence type="ECO:0000256" key="5">
    <source>
        <dbReference type="ARBA" id="ARBA00022741"/>
    </source>
</evidence>
<dbReference type="PRINTS" id="PR00305">
    <property type="entry name" value="1433ZETA"/>
</dbReference>
<dbReference type="GO" id="GO:0006412">
    <property type="term" value="P:translation"/>
    <property type="evidence" value="ECO:0007669"/>
    <property type="project" value="UniProtKB-KW"/>
</dbReference>
<evidence type="ECO:0000256" key="11">
    <source>
        <dbReference type="SAM" id="MobiDB-lite"/>
    </source>
</evidence>
<evidence type="ECO:0000313" key="14">
    <source>
        <dbReference type="EMBL" id="WOH07839.1"/>
    </source>
</evidence>
<dbReference type="InterPro" id="IPR004095">
    <property type="entry name" value="TGS"/>
</dbReference>
<feature type="domain" description="TGS" evidence="12">
    <location>
        <begin position="12"/>
        <end position="76"/>
    </location>
</feature>
<evidence type="ECO:0000256" key="7">
    <source>
        <dbReference type="ARBA" id="ARBA00022917"/>
    </source>
</evidence>
<evidence type="ECO:0000256" key="8">
    <source>
        <dbReference type="ARBA" id="ARBA00023146"/>
    </source>
</evidence>
<dbReference type="EMBL" id="CP093349">
    <property type="protein sequence ID" value="WOH07839.1"/>
    <property type="molecule type" value="Genomic_DNA"/>
</dbReference>
<dbReference type="InterPro" id="IPR036815">
    <property type="entry name" value="14-3-3_dom_sf"/>
</dbReference>
<keyword evidence="7" id="KW-0648">Protein biosynthesis</keyword>
<dbReference type="EC" id="6.1.1.3" evidence="3"/>
<evidence type="ECO:0000256" key="9">
    <source>
        <dbReference type="ARBA" id="ARBA00031900"/>
    </source>
</evidence>
<dbReference type="PROSITE" id="PS51880">
    <property type="entry name" value="TGS"/>
    <property type="match status" value="1"/>
</dbReference>
<dbReference type="InterPro" id="IPR023410">
    <property type="entry name" value="14-3-3_domain"/>
</dbReference>
<feature type="region of interest" description="Disordered" evidence="11">
    <location>
        <begin position="220"/>
        <end position="239"/>
    </location>
</feature>
<sequence length="264" mass="29347">MAIAGWRTVDWKLIMDKVTLPDGTVKEGKKWMSTPFDIATGISKSLGSNSLISQVNGVLWDMSRPLEGDCELKLFSFDTDDGRDTFWHSSAHILGQLKTLGLFPTHASDWVSSLPPAQGFDFVLWLALNFFVFYYEIMNSRERACHLAKQTLDEAIAELETLSEESYKDNTAMDTCTTHLVVDSDRFYVISTHLGATKHMDSNGHGSALDPEKSQLEGGCLSDDGVLESDDENGDDTNAQPQLQITVFRFCNFAVTTGYVNSFC</sequence>
<accession>A0A161ZID0</accession>
<dbReference type="FunFam" id="3.10.20.30:FF:000006">
    <property type="entry name" value="Threonine--tRNA ligase, cytoplasmic"/>
    <property type="match status" value="1"/>
</dbReference>
<organism evidence="13">
    <name type="scientific">Daucus carota subsp. sativus</name>
    <name type="common">Carrot</name>
    <dbReference type="NCBI Taxonomy" id="79200"/>
    <lineage>
        <taxon>Eukaryota</taxon>
        <taxon>Viridiplantae</taxon>
        <taxon>Streptophyta</taxon>
        <taxon>Embryophyta</taxon>
        <taxon>Tracheophyta</taxon>
        <taxon>Spermatophyta</taxon>
        <taxon>Magnoliopsida</taxon>
        <taxon>eudicotyledons</taxon>
        <taxon>Gunneridae</taxon>
        <taxon>Pentapetalae</taxon>
        <taxon>asterids</taxon>
        <taxon>campanulids</taxon>
        <taxon>Apiales</taxon>
        <taxon>Apiaceae</taxon>
        <taxon>Apioideae</taxon>
        <taxon>Scandiceae</taxon>
        <taxon>Daucinae</taxon>
        <taxon>Daucus</taxon>
        <taxon>Daucus sect. Daucus</taxon>
    </lineage>
</organism>
<evidence type="ECO:0000256" key="6">
    <source>
        <dbReference type="ARBA" id="ARBA00022840"/>
    </source>
</evidence>
<dbReference type="Proteomes" id="UP000077755">
    <property type="component" value="Chromosome 7"/>
</dbReference>
<dbReference type="SUPFAM" id="SSF48445">
    <property type="entry name" value="14-3-3 protein"/>
    <property type="match status" value="1"/>
</dbReference>
<evidence type="ECO:0000256" key="3">
    <source>
        <dbReference type="ARBA" id="ARBA00013163"/>
    </source>
</evidence>
<dbReference type="Gramene" id="KZM86642">
    <property type="protein sequence ID" value="KZM86642"/>
    <property type="gene ID" value="DCAR_023776"/>
</dbReference>
<keyword evidence="15" id="KW-1185">Reference proteome</keyword>
<dbReference type="SUPFAM" id="SSF81271">
    <property type="entry name" value="TGS-like"/>
    <property type="match status" value="1"/>
</dbReference>
<reference evidence="13" key="1">
    <citation type="journal article" date="2016" name="Nat. Genet.">
        <title>A high-quality carrot genome assembly provides new insights into carotenoid accumulation and asterid genome evolution.</title>
        <authorList>
            <person name="Iorizzo M."/>
            <person name="Ellison S."/>
            <person name="Senalik D."/>
            <person name="Zeng P."/>
            <person name="Satapoomin P."/>
            <person name="Huang J."/>
            <person name="Bowman M."/>
            <person name="Iovene M."/>
            <person name="Sanseverino W."/>
            <person name="Cavagnaro P."/>
            <person name="Yildiz M."/>
            <person name="Macko-Podgorni A."/>
            <person name="Moranska E."/>
            <person name="Grzebelus E."/>
            <person name="Grzebelus D."/>
            <person name="Ashrafi H."/>
            <person name="Zheng Z."/>
            <person name="Cheng S."/>
            <person name="Spooner D."/>
            <person name="Van Deynze A."/>
            <person name="Simon P."/>
        </authorList>
    </citation>
    <scope>NUCLEOTIDE SEQUENCE [LARGE SCALE GENOMIC DNA]</scope>
    <source>
        <tissue evidence="13">Leaf</tissue>
    </source>
</reference>
<keyword evidence="5" id="KW-0547">Nucleotide-binding</keyword>
<evidence type="ECO:0000256" key="4">
    <source>
        <dbReference type="ARBA" id="ARBA00022598"/>
    </source>
</evidence>
<dbReference type="GO" id="GO:0004829">
    <property type="term" value="F:threonine-tRNA ligase activity"/>
    <property type="evidence" value="ECO:0007669"/>
    <property type="project" value="UniProtKB-EC"/>
</dbReference>
<dbReference type="PANTHER" id="PTHR18860">
    <property type="entry name" value="14-3-3 PROTEIN"/>
    <property type="match status" value="1"/>
</dbReference>
<evidence type="ECO:0000256" key="2">
    <source>
        <dbReference type="ARBA" id="ARBA00008226"/>
    </source>
</evidence>
<feature type="compositionally biased region" description="Acidic residues" evidence="11">
    <location>
        <begin position="225"/>
        <end position="235"/>
    </location>
</feature>
<protein>
    <recommendedName>
        <fullName evidence="3">threonine--tRNA ligase</fullName>
        <ecNumber evidence="3">6.1.1.3</ecNumber>
    </recommendedName>
    <alternativeName>
        <fullName evidence="9">Threonyl-tRNA synthetase</fullName>
    </alternativeName>
</protein>
<dbReference type="GO" id="GO:0005524">
    <property type="term" value="F:ATP binding"/>
    <property type="evidence" value="ECO:0007669"/>
    <property type="project" value="UniProtKB-KW"/>
</dbReference>
<keyword evidence="8" id="KW-0030">Aminoacyl-tRNA synthetase</keyword>
<dbReference type="Pfam" id="PF00244">
    <property type="entry name" value="14-3-3"/>
    <property type="match status" value="1"/>
</dbReference>
<dbReference type="STRING" id="79200.A0A161ZID0"/>
<dbReference type="EMBL" id="LNRQ01000007">
    <property type="protein sequence ID" value="KZM86642.1"/>
    <property type="molecule type" value="Genomic_DNA"/>
</dbReference>
<comment type="similarity">
    <text evidence="2">Belongs to the class-II aminoacyl-tRNA synthetase family.</text>
</comment>
<dbReference type="InterPro" id="IPR000308">
    <property type="entry name" value="14-3-3"/>
</dbReference>
<evidence type="ECO:0000256" key="1">
    <source>
        <dbReference type="ARBA" id="ARBA00006141"/>
    </source>
</evidence>
<dbReference type="InterPro" id="IPR012676">
    <property type="entry name" value="TGS-like"/>
</dbReference>
<comment type="similarity">
    <text evidence="1">Belongs to the 14-3-3 family.</text>
</comment>
<dbReference type="Pfam" id="PF02824">
    <property type="entry name" value="TGS"/>
    <property type="match status" value="1"/>
</dbReference>
<reference evidence="14" key="2">
    <citation type="submission" date="2022-03" db="EMBL/GenBank/DDBJ databases">
        <title>Draft title - Genomic analysis of global carrot germplasm unveils the trajectory of domestication and the origin of high carotenoid orange carrot.</title>
        <authorList>
            <person name="Iorizzo M."/>
            <person name="Ellison S."/>
            <person name="Senalik D."/>
            <person name="Macko-Podgorni A."/>
            <person name="Grzebelus D."/>
            <person name="Bostan H."/>
            <person name="Rolling W."/>
            <person name="Curaba J."/>
            <person name="Simon P."/>
        </authorList>
    </citation>
    <scope>NUCLEOTIDE SEQUENCE</scope>
    <source>
        <tissue evidence="14">Leaf</tissue>
    </source>
</reference>